<feature type="transmembrane region" description="Helical" evidence="7">
    <location>
        <begin position="280"/>
        <end position="306"/>
    </location>
</feature>
<feature type="transmembrane region" description="Helical" evidence="7">
    <location>
        <begin position="239"/>
        <end position="260"/>
    </location>
</feature>
<dbReference type="OrthoDB" id="9778910at2"/>
<gene>
    <name evidence="9" type="ORF">DY218_03980</name>
</gene>
<dbReference type="EMBL" id="QUAK01000020">
    <property type="protein sequence ID" value="RFU88001.1"/>
    <property type="molecule type" value="Genomic_DNA"/>
</dbReference>
<organism evidence="9 10">
    <name type="scientific">Streptomyces triticagri</name>
    <dbReference type="NCBI Taxonomy" id="2293568"/>
    <lineage>
        <taxon>Bacteria</taxon>
        <taxon>Bacillati</taxon>
        <taxon>Actinomycetota</taxon>
        <taxon>Actinomycetes</taxon>
        <taxon>Kitasatosporales</taxon>
        <taxon>Streptomycetaceae</taxon>
        <taxon>Streptomyces</taxon>
    </lineage>
</organism>
<dbReference type="InterPro" id="IPR000515">
    <property type="entry name" value="MetI-like"/>
</dbReference>
<feature type="transmembrane region" description="Helical" evidence="7">
    <location>
        <begin position="108"/>
        <end position="129"/>
    </location>
</feature>
<dbReference type="PROSITE" id="PS50928">
    <property type="entry name" value="ABC_TM1"/>
    <property type="match status" value="1"/>
</dbReference>
<comment type="similarity">
    <text evidence="7">Belongs to the binding-protein-dependent transport system permease family.</text>
</comment>
<feature type="transmembrane region" description="Helical" evidence="7">
    <location>
        <begin position="150"/>
        <end position="171"/>
    </location>
</feature>
<dbReference type="RefSeq" id="WP_128554488.1">
    <property type="nucleotide sequence ID" value="NZ_QUAK01000020.1"/>
</dbReference>
<keyword evidence="6 7" id="KW-0472">Membrane</keyword>
<dbReference type="GO" id="GO:0005886">
    <property type="term" value="C:plasma membrane"/>
    <property type="evidence" value="ECO:0007669"/>
    <property type="project" value="UniProtKB-SubCell"/>
</dbReference>
<dbReference type="InterPro" id="IPR035906">
    <property type="entry name" value="MetI-like_sf"/>
</dbReference>
<evidence type="ECO:0000256" key="2">
    <source>
        <dbReference type="ARBA" id="ARBA00022448"/>
    </source>
</evidence>
<dbReference type="PANTHER" id="PTHR43163">
    <property type="entry name" value="DIPEPTIDE TRANSPORT SYSTEM PERMEASE PROTEIN DPPB-RELATED"/>
    <property type="match status" value="1"/>
</dbReference>
<feature type="transmembrane region" description="Helical" evidence="7">
    <location>
        <begin position="177"/>
        <end position="199"/>
    </location>
</feature>
<evidence type="ECO:0000256" key="4">
    <source>
        <dbReference type="ARBA" id="ARBA00022692"/>
    </source>
</evidence>
<protein>
    <submittedName>
        <fullName evidence="9">ABC transporter permease</fullName>
    </submittedName>
</protein>
<keyword evidence="10" id="KW-1185">Reference proteome</keyword>
<comment type="subcellular location">
    <subcellularLocation>
        <location evidence="1 7">Cell membrane</location>
        <topology evidence="1 7">Multi-pass membrane protein</topology>
    </subcellularLocation>
</comment>
<evidence type="ECO:0000256" key="7">
    <source>
        <dbReference type="RuleBase" id="RU363032"/>
    </source>
</evidence>
<keyword evidence="3" id="KW-1003">Cell membrane</keyword>
<evidence type="ECO:0000256" key="5">
    <source>
        <dbReference type="ARBA" id="ARBA00022989"/>
    </source>
</evidence>
<evidence type="ECO:0000256" key="1">
    <source>
        <dbReference type="ARBA" id="ARBA00004651"/>
    </source>
</evidence>
<proteinExistence type="inferred from homology"/>
<feature type="transmembrane region" description="Helical" evidence="7">
    <location>
        <begin position="13"/>
        <end position="35"/>
    </location>
</feature>
<dbReference type="CDD" id="cd06261">
    <property type="entry name" value="TM_PBP2"/>
    <property type="match status" value="1"/>
</dbReference>
<dbReference type="SUPFAM" id="SSF161098">
    <property type="entry name" value="MetI-like"/>
    <property type="match status" value="1"/>
</dbReference>
<comment type="caution">
    <text evidence="9">The sequence shown here is derived from an EMBL/GenBank/DDBJ whole genome shotgun (WGS) entry which is preliminary data.</text>
</comment>
<evidence type="ECO:0000313" key="10">
    <source>
        <dbReference type="Proteomes" id="UP000263094"/>
    </source>
</evidence>
<name>A0A372MAT2_9ACTN</name>
<evidence type="ECO:0000256" key="3">
    <source>
        <dbReference type="ARBA" id="ARBA00022475"/>
    </source>
</evidence>
<dbReference type="GO" id="GO:0055085">
    <property type="term" value="P:transmembrane transport"/>
    <property type="evidence" value="ECO:0007669"/>
    <property type="project" value="InterPro"/>
</dbReference>
<dbReference type="Gene3D" id="1.10.3720.10">
    <property type="entry name" value="MetI-like"/>
    <property type="match status" value="1"/>
</dbReference>
<sequence length="314" mass="33147">MTRSTAAPLLRQVAARLGTAIGVLFAVATLAFLLVRLSGDPVKQLLPPDATAAQEHTLRAQLGLDQPLIAQYGDYLWGLVRFDLGDSLVYGRPVADVIGERLPATLELAFGAMVITLLIAIPAGIYAAMRRGRAGDTSVMTAVLLGQSTPPFWIGILLILVFSVQLGALPASGYGTFAHLVLPAITLAVYSVAVIARLLRSSLIDVLGSDHIRTARAKGLAPGAVVLAHGLRNAALPTITVIGLEFGGLLGGAILTEQVFSWPGIGRLTVQAISDRDFPMVQAAVLFFAAAFVLVNLLVDLSYSLLDPRVRAQR</sequence>
<dbReference type="Proteomes" id="UP000263094">
    <property type="component" value="Unassembled WGS sequence"/>
</dbReference>
<feature type="domain" description="ABC transmembrane type-1" evidence="8">
    <location>
        <begin position="102"/>
        <end position="299"/>
    </location>
</feature>
<keyword evidence="4 7" id="KW-0812">Transmembrane</keyword>
<dbReference type="PANTHER" id="PTHR43163:SF6">
    <property type="entry name" value="DIPEPTIDE TRANSPORT SYSTEM PERMEASE PROTEIN DPPB-RELATED"/>
    <property type="match status" value="1"/>
</dbReference>
<evidence type="ECO:0000259" key="8">
    <source>
        <dbReference type="PROSITE" id="PS50928"/>
    </source>
</evidence>
<dbReference type="InterPro" id="IPR045621">
    <property type="entry name" value="BPD_transp_1_N"/>
</dbReference>
<keyword evidence="2 7" id="KW-0813">Transport</keyword>
<reference evidence="9 10" key="1">
    <citation type="submission" date="2018-08" db="EMBL/GenBank/DDBJ databases">
        <title>Isolation, diversity and antifungal activity of Actinobacteria from wheat.</title>
        <authorList>
            <person name="Han C."/>
        </authorList>
    </citation>
    <scope>NUCLEOTIDE SEQUENCE [LARGE SCALE GENOMIC DNA]</scope>
    <source>
        <strain evidence="9 10">NEAU-YY421</strain>
    </source>
</reference>
<evidence type="ECO:0000256" key="6">
    <source>
        <dbReference type="ARBA" id="ARBA00023136"/>
    </source>
</evidence>
<accession>A0A372MAT2</accession>
<dbReference type="AlphaFoldDB" id="A0A372MAT2"/>
<keyword evidence="5 7" id="KW-1133">Transmembrane helix</keyword>
<dbReference type="Pfam" id="PF19300">
    <property type="entry name" value="BPD_transp_1_N"/>
    <property type="match status" value="1"/>
</dbReference>
<evidence type="ECO:0000313" key="9">
    <source>
        <dbReference type="EMBL" id="RFU88001.1"/>
    </source>
</evidence>
<dbReference type="Pfam" id="PF00528">
    <property type="entry name" value="BPD_transp_1"/>
    <property type="match status" value="1"/>
</dbReference>